<evidence type="ECO:0000313" key="2">
    <source>
        <dbReference type="EMBL" id="MDG3494764.1"/>
    </source>
</evidence>
<dbReference type="Gene3D" id="3.10.290.30">
    <property type="entry name" value="MM3350-like"/>
    <property type="match status" value="1"/>
</dbReference>
<gene>
    <name evidence="2" type="ORF">FEV09_09350</name>
</gene>
<evidence type="ECO:0000313" key="3">
    <source>
        <dbReference type="Proteomes" id="UP001152872"/>
    </source>
</evidence>
<organism evidence="2 3">
    <name type="scientific">Pseudanabaena catenata USMAC16</name>
    <dbReference type="NCBI Taxonomy" id="1855837"/>
    <lineage>
        <taxon>Bacteria</taxon>
        <taxon>Bacillati</taxon>
        <taxon>Cyanobacteriota</taxon>
        <taxon>Cyanophyceae</taxon>
        <taxon>Pseudanabaenales</taxon>
        <taxon>Pseudanabaenaceae</taxon>
        <taxon>Pseudanabaena</taxon>
    </lineage>
</organism>
<feature type="domain" description="Plasmid pRiA4b Orf3-like" evidence="1">
    <location>
        <begin position="349"/>
        <end position="468"/>
    </location>
</feature>
<dbReference type="EMBL" id="VBTY01000063">
    <property type="protein sequence ID" value="MDG3494764.1"/>
    <property type="molecule type" value="Genomic_DNA"/>
</dbReference>
<dbReference type="PANTHER" id="PTHR41878:SF1">
    <property type="entry name" value="TNPR PROTEIN"/>
    <property type="match status" value="1"/>
</dbReference>
<dbReference type="RefSeq" id="WP_009626854.1">
    <property type="nucleotide sequence ID" value="NZ_VBTY01000063.1"/>
</dbReference>
<keyword evidence="3" id="KW-1185">Reference proteome</keyword>
<accession>A0A9X4M8E0</accession>
<proteinExistence type="predicted"/>
<dbReference type="AlphaFoldDB" id="A0A9X4M8E0"/>
<dbReference type="SUPFAM" id="SSF159941">
    <property type="entry name" value="MM3350-like"/>
    <property type="match status" value="1"/>
</dbReference>
<name>A0A9X4M8E0_9CYAN</name>
<evidence type="ECO:0000259" key="1">
    <source>
        <dbReference type="Pfam" id="PF07929"/>
    </source>
</evidence>
<protein>
    <submittedName>
        <fullName evidence="2">Plasmid pRiA4b ORF-3 family protein</fullName>
    </submittedName>
</protein>
<sequence length="476" mass="54825">MFKFTPFLTLPQPDRKPLSQLSRKVLSETIFSATQISATQLSATQPNAIVQDFETFIEFLQLHKVEVSANQQAIAPKYLAELNSRLSHPVTIDFQRPSQKSYPYIHGLYLLLRGSAIAVVKLDKKKNILSIDPQVLTSWQGLNAIEKYFNLLATWIYYSSEDIMDNDRRALPEWYFVVSSWGTIAKENLNFTDNSTNNSPNNSKSNEWLNRLKLHNVALLNLFGFIELQDTEPLAGKGWRLTKAKASPFGKALMELLEKTDWKRGLFNEAEDDLFIEPQSEPRPGETKLNVVVQKSTPTEILQEEFQALDLFPEWENNLELPEPEAQDGIFIFKVSLPTYVQKSKDKFSKETIWRKIAIPSHLTLYDFSSAILKAFDFDNDHLHQFTYKDRQGFVKTINHPYTQHGDGDGFTDEILLRAWQINVGDRITYVFDFGDWWEFNVVLESIDEPDPKLKKAKVIDQKGKAPKQYGDDDDE</sequence>
<comment type="caution">
    <text evidence="2">The sequence shown here is derived from an EMBL/GenBank/DDBJ whole genome shotgun (WGS) entry which is preliminary data.</text>
</comment>
<dbReference type="InterPro" id="IPR012912">
    <property type="entry name" value="Plasmid_pRiA4b_Orf3-like"/>
</dbReference>
<dbReference type="Pfam" id="PF07929">
    <property type="entry name" value="PRiA4_ORF3"/>
    <property type="match status" value="1"/>
</dbReference>
<reference evidence="2" key="1">
    <citation type="submission" date="2019-05" db="EMBL/GenBank/DDBJ databases">
        <title>Whole genome sequencing of Pseudanabaena catenata USMAC16.</title>
        <authorList>
            <person name="Khan Z."/>
            <person name="Omar W.M."/>
            <person name="Convey P."/>
            <person name="Merican F."/>
            <person name="Najimudin N."/>
        </authorList>
    </citation>
    <scope>NUCLEOTIDE SEQUENCE</scope>
    <source>
        <strain evidence="2">USMAC16</strain>
    </source>
</reference>
<dbReference type="InterPro" id="IPR024047">
    <property type="entry name" value="MM3350-like_sf"/>
</dbReference>
<dbReference type="PANTHER" id="PTHR41878">
    <property type="entry name" value="LEXA REPRESSOR-RELATED"/>
    <property type="match status" value="1"/>
</dbReference>
<dbReference type="Proteomes" id="UP001152872">
    <property type="component" value="Unassembled WGS sequence"/>
</dbReference>